<dbReference type="EMBL" id="BBPI01000050">
    <property type="protein sequence ID" value="GAM01169.1"/>
    <property type="molecule type" value="Genomic_DNA"/>
</dbReference>
<dbReference type="InterPro" id="IPR006135">
    <property type="entry name" value="T3SS_substrate_exporter"/>
</dbReference>
<proteinExistence type="inferred from homology"/>
<organism evidence="4 5">
    <name type="scientific">Sphingomonas parapaucimobilis NBRC 15100</name>
    <dbReference type="NCBI Taxonomy" id="1219049"/>
    <lineage>
        <taxon>Bacteria</taxon>
        <taxon>Pseudomonadati</taxon>
        <taxon>Pseudomonadota</taxon>
        <taxon>Alphaproteobacteria</taxon>
        <taxon>Sphingomonadales</taxon>
        <taxon>Sphingomonadaceae</taxon>
        <taxon>Sphingomonas</taxon>
    </lineage>
</organism>
<feature type="transmembrane region" description="Helical" evidence="3">
    <location>
        <begin position="182"/>
        <end position="208"/>
    </location>
</feature>
<keyword evidence="3" id="KW-0472">Membrane</keyword>
<dbReference type="Proteomes" id="UP000032305">
    <property type="component" value="Unassembled WGS sequence"/>
</dbReference>
<feature type="transmembrane region" description="Helical" evidence="3">
    <location>
        <begin position="146"/>
        <end position="162"/>
    </location>
</feature>
<dbReference type="PANTHER" id="PTHR30531">
    <property type="entry name" value="FLAGELLAR BIOSYNTHETIC PROTEIN FLHB"/>
    <property type="match status" value="1"/>
</dbReference>
<sequence>MSEGGEKTEAPTQKRRDKAREDGQILRSRDLAAALVMMAGIAWLMFAGPTLLGACKAVMATSFQFTHADVEDFEPFRPLLEAGGKLWPSLASLFAVTIVATIASQAGLGSLQFNPKAMAPKPSKLNPASGLKRIFGTHGWIELGKSLLKVVLLGALGAYMLWKSSHATLGLAQSDLNGAIGSLGGTFITILLVMGFGLILIAGFDVPIQIIQLFSKLKMTKQEVKDEHKESEGNPEAKAHIRGKQREMSRRAVRAAVMEAHVILTNPTHFAVALRYDRGQDEVPVVVAKGRGATALAIRELAAELETPVLEYPQLARAVYYTSREGQEVRADLYQAIAVVLAFVFGLNAGAGGTSQPPVEVPVGARFDENGVEQP</sequence>
<keyword evidence="4" id="KW-0966">Cell projection</keyword>
<dbReference type="SUPFAM" id="SSF160544">
    <property type="entry name" value="EscU C-terminal domain-like"/>
    <property type="match status" value="1"/>
</dbReference>
<keyword evidence="4" id="KW-0282">Flagellum</keyword>
<feature type="transmembrane region" description="Helical" evidence="3">
    <location>
        <begin position="31"/>
        <end position="52"/>
    </location>
</feature>
<dbReference type="InterPro" id="IPR029025">
    <property type="entry name" value="T3SS_substrate_exporter_C"/>
</dbReference>
<dbReference type="PRINTS" id="PR00950">
    <property type="entry name" value="TYPE3IMSPROT"/>
</dbReference>
<dbReference type="OrthoDB" id="9807950at2"/>
<evidence type="ECO:0000313" key="5">
    <source>
        <dbReference type="Proteomes" id="UP000032305"/>
    </source>
</evidence>
<reference evidence="4 5" key="1">
    <citation type="submission" date="2014-11" db="EMBL/GenBank/DDBJ databases">
        <title>Whole genome shotgun sequence of Sphingomonas parapaucimobilis NBRC 15100.</title>
        <authorList>
            <person name="Katano-Makiyama Y."/>
            <person name="Hosoyama A."/>
            <person name="Hashimoto M."/>
            <person name="Hosoyama Y."/>
            <person name="Noguchi M."/>
            <person name="Numata M."/>
            <person name="Tsuchikane K."/>
            <person name="Hirakata S."/>
            <person name="Uohara A."/>
            <person name="Shimodaira J."/>
            <person name="Ohji S."/>
            <person name="Ichikawa N."/>
            <person name="Kimura A."/>
            <person name="Yamazoe A."/>
            <person name="Fujita N."/>
        </authorList>
    </citation>
    <scope>NUCLEOTIDE SEQUENCE [LARGE SCALE GENOMIC DNA]</scope>
    <source>
        <strain evidence="4 5">NBRC 15100</strain>
    </source>
</reference>
<evidence type="ECO:0000256" key="2">
    <source>
        <dbReference type="SAM" id="MobiDB-lite"/>
    </source>
</evidence>
<dbReference type="AlphaFoldDB" id="A0A0A1W8C3"/>
<gene>
    <name evidence="4" type="primary">flhB</name>
    <name evidence="4" type="ORF">SP5_050_00030</name>
</gene>
<keyword evidence="5" id="KW-1185">Reference proteome</keyword>
<dbReference type="GO" id="GO:0005886">
    <property type="term" value="C:plasma membrane"/>
    <property type="evidence" value="ECO:0007669"/>
    <property type="project" value="TreeGrafter"/>
</dbReference>
<comment type="similarity">
    <text evidence="1">Belongs to the type III secretion exporter family.</text>
</comment>
<evidence type="ECO:0000256" key="1">
    <source>
        <dbReference type="ARBA" id="ARBA00010690"/>
    </source>
</evidence>
<dbReference type="GO" id="GO:0009306">
    <property type="term" value="P:protein secretion"/>
    <property type="evidence" value="ECO:0007669"/>
    <property type="project" value="InterPro"/>
</dbReference>
<dbReference type="Pfam" id="PF01312">
    <property type="entry name" value="Bac_export_2"/>
    <property type="match status" value="1"/>
</dbReference>
<keyword evidence="4" id="KW-0969">Cilium</keyword>
<evidence type="ECO:0000313" key="4">
    <source>
        <dbReference type="EMBL" id="GAM01169.1"/>
    </source>
</evidence>
<comment type="caution">
    <text evidence="4">The sequence shown here is derived from an EMBL/GenBank/DDBJ whole genome shotgun (WGS) entry which is preliminary data.</text>
</comment>
<keyword evidence="3" id="KW-0812">Transmembrane</keyword>
<dbReference type="Gene3D" id="3.40.1690.10">
    <property type="entry name" value="secretion proteins EscU"/>
    <property type="match status" value="1"/>
</dbReference>
<feature type="transmembrane region" description="Helical" evidence="3">
    <location>
        <begin position="86"/>
        <end position="108"/>
    </location>
</feature>
<evidence type="ECO:0000256" key="3">
    <source>
        <dbReference type="SAM" id="Phobius"/>
    </source>
</evidence>
<dbReference type="eggNOG" id="COG1377">
    <property type="taxonomic scope" value="Bacteria"/>
</dbReference>
<accession>A0A0A1W8C3</accession>
<feature type="region of interest" description="Disordered" evidence="2">
    <location>
        <begin position="225"/>
        <end position="244"/>
    </location>
</feature>
<keyword evidence="3" id="KW-1133">Transmembrane helix</keyword>
<feature type="region of interest" description="Disordered" evidence="2">
    <location>
        <begin position="1"/>
        <end position="23"/>
    </location>
</feature>
<protein>
    <submittedName>
        <fullName evidence="4">Flagellar biosynthetic protein FlhB</fullName>
    </submittedName>
</protein>
<name>A0A0A1W8C3_9SPHN</name>
<dbReference type="RefSeq" id="WP_042487412.1">
    <property type="nucleotide sequence ID" value="NZ_BBPI01000050.1"/>
</dbReference>
<dbReference type="PANTHER" id="PTHR30531:SF12">
    <property type="entry name" value="FLAGELLAR BIOSYNTHETIC PROTEIN FLHB"/>
    <property type="match status" value="1"/>
</dbReference>